<sequence>MVDDDRQVALQSSVTFITLRVCGHCQSEPSAGLN</sequence>
<comment type="caution">
    <text evidence="1">The sequence shown here is derived from an EMBL/GenBank/DDBJ whole genome shotgun (WGS) entry which is preliminary data.</text>
</comment>
<accession>A0A0V1F6B4</accession>
<evidence type="ECO:0000313" key="2">
    <source>
        <dbReference type="Proteomes" id="UP000054995"/>
    </source>
</evidence>
<dbReference type="Proteomes" id="UP000054995">
    <property type="component" value="Unassembled WGS sequence"/>
</dbReference>
<reference evidence="1 2" key="1">
    <citation type="submission" date="2015-01" db="EMBL/GenBank/DDBJ databases">
        <title>Evolution of Trichinella species and genotypes.</title>
        <authorList>
            <person name="Korhonen P.K."/>
            <person name="Edoardo P."/>
            <person name="Giuseppe L.R."/>
            <person name="Gasser R.B."/>
        </authorList>
    </citation>
    <scope>NUCLEOTIDE SEQUENCE [LARGE SCALE GENOMIC DNA]</scope>
    <source>
        <strain evidence="1">ISS470</strain>
    </source>
</reference>
<dbReference type="EMBL" id="JYDT01000219">
    <property type="protein sequence ID" value="KRY81547.1"/>
    <property type="molecule type" value="Genomic_DNA"/>
</dbReference>
<proteinExistence type="predicted"/>
<gene>
    <name evidence="1" type="ORF">T4D_10687</name>
</gene>
<organism evidence="1 2">
    <name type="scientific">Trichinella pseudospiralis</name>
    <name type="common">Parasitic roundworm</name>
    <dbReference type="NCBI Taxonomy" id="6337"/>
    <lineage>
        <taxon>Eukaryota</taxon>
        <taxon>Metazoa</taxon>
        <taxon>Ecdysozoa</taxon>
        <taxon>Nematoda</taxon>
        <taxon>Enoplea</taxon>
        <taxon>Dorylaimia</taxon>
        <taxon>Trichinellida</taxon>
        <taxon>Trichinellidae</taxon>
        <taxon>Trichinella</taxon>
    </lineage>
</organism>
<dbReference type="AlphaFoldDB" id="A0A0V1F6B4"/>
<protein>
    <submittedName>
        <fullName evidence="1">Uncharacterized protein</fullName>
    </submittedName>
</protein>
<evidence type="ECO:0000313" key="1">
    <source>
        <dbReference type="EMBL" id="KRY81547.1"/>
    </source>
</evidence>
<name>A0A0V1F6B4_TRIPS</name>
<keyword evidence="2" id="KW-1185">Reference proteome</keyword>